<evidence type="ECO:0000259" key="14">
    <source>
        <dbReference type="PROSITE" id="PS50928"/>
    </source>
</evidence>
<organism evidence="15 16">
    <name type="scientific">Treponema vincentii</name>
    <dbReference type="NCBI Taxonomy" id="69710"/>
    <lineage>
        <taxon>Bacteria</taxon>
        <taxon>Pseudomonadati</taxon>
        <taxon>Spirochaetota</taxon>
        <taxon>Spirochaetia</taxon>
        <taxon>Spirochaetales</taxon>
        <taxon>Treponemataceae</taxon>
        <taxon>Treponema</taxon>
    </lineage>
</organism>
<evidence type="ECO:0000256" key="5">
    <source>
        <dbReference type="ARBA" id="ARBA00022692"/>
    </source>
</evidence>
<feature type="transmembrane region" description="Helical" evidence="12">
    <location>
        <begin position="210"/>
        <end position="240"/>
    </location>
</feature>
<keyword evidence="9 12" id="KW-0472">Membrane</keyword>
<name>A0A6P1XZH1_9SPIR</name>
<dbReference type="PANTHER" id="PTHR43386:SF2">
    <property type="entry name" value="OLIGOPEPTIDE TRANSPORT SYSTEM PERMEASE PROTEIN OPPC"/>
    <property type="match status" value="1"/>
</dbReference>
<comment type="subcellular location">
    <subcellularLocation>
        <location evidence="1">Cell inner membrane</location>
        <topology evidence="1">Multi-pass membrane protein</topology>
    </subcellularLocation>
    <subcellularLocation>
        <location evidence="12">Cell membrane</location>
        <topology evidence="12">Multi-pass membrane protein</topology>
    </subcellularLocation>
</comment>
<dbReference type="AlphaFoldDB" id="A0A6P1XZH1"/>
<dbReference type="GO" id="GO:0015833">
    <property type="term" value="P:peptide transport"/>
    <property type="evidence" value="ECO:0007669"/>
    <property type="project" value="UniProtKB-KW"/>
</dbReference>
<proteinExistence type="inferred from homology"/>
<dbReference type="InterPro" id="IPR025966">
    <property type="entry name" value="OppC_N"/>
</dbReference>
<keyword evidence="4" id="KW-0997">Cell inner membrane</keyword>
<evidence type="ECO:0000256" key="8">
    <source>
        <dbReference type="ARBA" id="ARBA00022989"/>
    </source>
</evidence>
<evidence type="ECO:0000256" key="7">
    <source>
        <dbReference type="ARBA" id="ARBA00022927"/>
    </source>
</evidence>
<evidence type="ECO:0000256" key="12">
    <source>
        <dbReference type="RuleBase" id="RU363032"/>
    </source>
</evidence>
<keyword evidence="7" id="KW-0653">Protein transport</keyword>
<keyword evidence="6" id="KW-0571">Peptide transport</keyword>
<dbReference type="GO" id="GO:0005886">
    <property type="term" value="C:plasma membrane"/>
    <property type="evidence" value="ECO:0007669"/>
    <property type="project" value="UniProtKB-SubCell"/>
</dbReference>
<keyword evidence="3" id="KW-1003">Cell membrane</keyword>
<dbReference type="RefSeq" id="WP_162662750.1">
    <property type="nucleotide sequence ID" value="NZ_CP048020.1"/>
</dbReference>
<dbReference type="InterPro" id="IPR000515">
    <property type="entry name" value="MetI-like"/>
</dbReference>
<dbReference type="EMBL" id="CP048020">
    <property type="protein sequence ID" value="QHX42674.1"/>
    <property type="molecule type" value="Genomic_DNA"/>
</dbReference>
<evidence type="ECO:0000256" key="10">
    <source>
        <dbReference type="ARBA" id="ARBA00024202"/>
    </source>
</evidence>
<keyword evidence="8 12" id="KW-1133">Transmembrane helix</keyword>
<dbReference type="PROSITE" id="PS50928">
    <property type="entry name" value="ABC_TM1"/>
    <property type="match status" value="1"/>
</dbReference>
<evidence type="ECO:0000256" key="4">
    <source>
        <dbReference type="ARBA" id="ARBA00022519"/>
    </source>
</evidence>
<evidence type="ECO:0000256" key="1">
    <source>
        <dbReference type="ARBA" id="ARBA00004429"/>
    </source>
</evidence>
<feature type="transmembrane region" description="Helical" evidence="12">
    <location>
        <begin position="275"/>
        <end position="295"/>
    </location>
</feature>
<feature type="compositionally biased region" description="Polar residues" evidence="13">
    <location>
        <begin position="1"/>
        <end position="15"/>
    </location>
</feature>
<dbReference type="InterPro" id="IPR035906">
    <property type="entry name" value="MetI-like_sf"/>
</dbReference>
<keyword evidence="5 12" id="KW-0812">Transmembrane</keyword>
<feature type="region of interest" description="Disordered" evidence="13">
    <location>
        <begin position="1"/>
        <end position="27"/>
    </location>
</feature>
<evidence type="ECO:0000256" key="9">
    <source>
        <dbReference type="ARBA" id="ARBA00023136"/>
    </source>
</evidence>
<dbReference type="SUPFAM" id="SSF161098">
    <property type="entry name" value="MetI-like"/>
    <property type="match status" value="1"/>
</dbReference>
<dbReference type="PANTHER" id="PTHR43386">
    <property type="entry name" value="OLIGOPEPTIDE TRANSPORT SYSTEM PERMEASE PROTEIN APPC"/>
    <property type="match status" value="1"/>
</dbReference>
<dbReference type="CDD" id="cd06261">
    <property type="entry name" value="TM_PBP2"/>
    <property type="match status" value="1"/>
</dbReference>
<evidence type="ECO:0000256" key="11">
    <source>
        <dbReference type="ARBA" id="ARBA00072251"/>
    </source>
</evidence>
<dbReference type="Pfam" id="PF12911">
    <property type="entry name" value="OppC_N"/>
    <property type="match status" value="1"/>
</dbReference>
<feature type="transmembrane region" description="Helical" evidence="12">
    <location>
        <begin position="164"/>
        <end position="190"/>
    </location>
</feature>
<dbReference type="GO" id="GO:0055085">
    <property type="term" value="P:transmembrane transport"/>
    <property type="evidence" value="ECO:0007669"/>
    <property type="project" value="InterPro"/>
</dbReference>
<protein>
    <recommendedName>
        <fullName evidence="11">Oligopeptide transport system permease protein OppC</fullName>
    </recommendedName>
</protein>
<feature type="transmembrane region" description="Helical" evidence="12">
    <location>
        <begin position="51"/>
        <end position="75"/>
    </location>
</feature>
<evidence type="ECO:0000256" key="2">
    <source>
        <dbReference type="ARBA" id="ARBA00022448"/>
    </source>
</evidence>
<evidence type="ECO:0000313" key="15">
    <source>
        <dbReference type="EMBL" id="QHX42674.1"/>
    </source>
</evidence>
<dbReference type="GO" id="GO:0015031">
    <property type="term" value="P:protein transport"/>
    <property type="evidence" value="ECO:0007669"/>
    <property type="project" value="UniProtKB-KW"/>
</dbReference>
<evidence type="ECO:0000256" key="13">
    <source>
        <dbReference type="SAM" id="MobiDB-lite"/>
    </source>
</evidence>
<gene>
    <name evidence="15" type="ORF">GWP43_03550</name>
</gene>
<dbReference type="Gene3D" id="1.10.3720.10">
    <property type="entry name" value="MetI-like"/>
    <property type="match status" value="1"/>
</dbReference>
<dbReference type="Proteomes" id="UP000464374">
    <property type="component" value="Chromosome"/>
</dbReference>
<feature type="transmembrane region" description="Helical" evidence="12">
    <location>
        <begin position="329"/>
        <end position="350"/>
    </location>
</feature>
<dbReference type="Pfam" id="PF00528">
    <property type="entry name" value="BPD_transp_1"/>
    <property type="match status" value="1"/>
</dbReference>
<evidence type="ECO:0000256" key="6">
    <source>
        <dbReference type="ARBA" id="ARBA00022856"/>
    </source>
</evidence>
<dbReference type="KEGG" id="trz:GWP43_03550"/>
<evidence type="ECO:0000313" key="16">
    <source>
        <dbReference type="Proteomes" id="UP000464374"/>
    </source>
</evidence>
<evidence type="ECO:0000256" key="3">
    <source>
        <dbReference type="ARBA" id="ARBA00022475"/>
    </source>
</evidence>
<reference evidence="15 16" key="1">
    <citation type="submission" date="2020-01" db="EMBL/GenBank/DDBJ databases">
        <title>Complete genome sequence of a human oral phylogroup 1 Treponema sp. strain ATCC 700766, originally isolated from periodontitis dental plaque.</title>
        <authorList>
            <person name="Chan Y."/>
            <person name="Huo Y.-B."/>
            <person name="Yu X.-L."/>
            <person name="Zeng H."/>
            <person name="Leung W.-K."/>
            <person name="Watt R.M."/>
        </authorList>
    </citation>
    <scope>NUCLEOTIDE SEQUENCE [LARGE SCALE GENOMIC DNA]</scope>
    <source>
        <strain evidence="15 16">OMZ 804</strain>
    </source>
</reference>
<comment type="similarity">
    <text evidence="10">Belongs to the binding-protein-dependent transport system permease family. OppBC subfamily.</text>
</comment>
<dbReference type="InterPro" id="IPR050366">
    <property type="entry name" value="BP-dependent_transpt_permease"/>
</dbReference>
<keyword evidence="2 12" id="KW-0813">Transport</keyword>
<accession>A0A6P1XZH1</accession>
<feature type="domain" description="ABC transmembrane type-1" evidence="14">
    <location>
        <begin position="162"/>
        <end position="351"/>
    </location>
</feature>
<sequence>MDVKQTDGTNQTQEATPVKTKDGLPVNEFNQSMKPISLWDDAWRRLKKNKMALTGLFIVGFYAALSLLAPLLPIYSYSEQTIIHQNLPPSLSKAGDMMVRVLRADMMRTAKKEGRADLSEKQKEELAALQQEVANNPVHNRRYLLGTDALGRDMFARVVYGGRISIMIGLIGTITSLFIGVLVGAVSGYFGGWLDNVLMRFVDIMYGLPYMLVVIIMMAILGQNIVILFVAIALVSWLTIARVVRGQVISLKNAEFVEAARSMGASTPRIIFRHILPNTLGIIIIYSTLSIPGFIMNESFLSFLGLGVSAPRASWGSLVSDGVNVMTLYPWQLLVPAIAMTVFLFAMNFLGDGLRDAFDPQSKNRV</sequence>